<evidence type="ECO:0000259" key="3">
    <source>
        <dbReference type="SMART" id="SM01000"/>
    </source>
</evidence>
<comment type="similarity">
    <text evidence="1">Belongs to the AHA1 family.</text>
</comment>
<reference evidence="4 5" key="1">
    <citation type="submission" date="2016-07" db="EMBL/GenBank/DDBJ databases">
        <title>Pervasive Adenine N6-methylation of Active Genes in Fungi.</title>
        <authorList>
            <consortium name="DOE Joint Genome Institute"/>
            <person name="Mondo S.J."/>
            <person name="Dannebaum R.O."/>
            <person name="Kuo R.C."/>
            <person name="Labutti K."/>
            <person name="Haridas S."/>
            <person name="Kuo A."/>
            <person name="Salamov A."/>
            <person name="Ahrendt S.R."/>
            <person name="Lipzen A."/>
            <person name="Sullivan W."/>
            <person name="Andreopoulos W.B."/>
            <person name="Clum A."/>
            <person name="Lindquist E."/>
            <person name="Daum C."/>
            <person name="Ramamoorthy G.K."/>
            <person name="Gryganskyi A."/>
            <person name="Culley D."/>
            <person name="Magnuson J.K."/>
            <person name="James T.Y."/>
            <person name="O'Malley M.A."/>
            <person name="Stajich J.E."/>
            <person name="Spatafora J.W."/>
            <person name="Visel A."/>
            <person name="Grigoriev I.V."/>
        </authorList>
    </citation>
    <scope>NUCLEOTIDE SEQUENCE [LARGE SCALE GENOMIC DNA]</scope>
    <source>
        <strain evidence="4 5">NRRL 1336</strain>
    </source>
</reference>
<dbReference type="SMART" id="SM01000">
    <property type="entry name" value="Aha1_N"/>
    <property type="match status" value="1"/>
</dbReference>
<dbReference type="Pfam" id="PF09229">
    <property type="entry name" value="Aha1_N"/>
    <property type="match status" value="1"/>
</dbReference>
<dbReference type="SUPFAM" id="SSF103111">
    <property type="entry name" value="Activator of Hsp90 ATPase, Aha1"/>
    <property type="match status" value="1"/>
</dbReference>
<dbReference type="GO" id="GO:0006457">
    <property type="term" value="P:protein folding"/>
    <property type="evidence" value="ECO:0007669"/>
    <property type="project" value="TreeGrafter"/>
</dbReference>
<proteinExistence type="inferred from homology"/>
<gene>
    <name evidence="4" type="ORF">BCR42DRAFT_409871</name>
</gene>
<accession>A0A1X2INA7</accession>
<dbReference type="CDD" id="cd08892">
    <property type="entry name" value="SRPBCC_Aha1"/>
    <property type="match status" value="1"/>
</dbReference>
<feature type="region of interest" description="Disordered" evidence="2">
    <location>
        <begin position="172"/>
        <end position="191"/>
    </location>
</feature>
<dbReference type="Pfam" id="PF08327">
    <property type="entry name" value="AHSA1"/>
    <property type="match status" value="1"/>
</dbReference>
<protein>
    <submittedName>
        <fullName evidence="4">Activator of Hsp90 ATPase</fullName>
    </submittedName>
</protein>
<dbReference type="STRING" id="90262.A0A1X2INA7"/>
<evidence type="ECO:0000313" key="4">
    <source>
        <dbReference type="EMBL" id="ORZ19490.1"/>
    </source>
</evidence>
<dbReference type="Gene3D" id="3.30.530.20">
    <property type="match status" value="1"/>
</dbReference>
<evidence type="ECO:0000256" key="1">
    <source>
        <dbReference type="ARBA" id="ARBA00006817"/>
    </source>
</evidence>
<dbReference type="GO" id="GO:0051087">
    <property type="term" value="F:protein-folding chaperone binding"/>
    <property type="evidence" value="ECO:0007669"/>
    <property type="project" value="InterPro"/>
</dbReference>
<dbReference type="AlphaFoldDB" id="A0A1X2INA7"/>
<dbReference type="InterPro" id="IPR015310">
    <property type="entry name" value="AHSA1-like_N"/>
</dbReference>
<dbReference type="InterPro" id="IPR023393">
    <property type="entry name" value="START-like_dom_sf"/>
</dbReference>
<organism evidence="4 5">
    <name type="scientific">Absidia repens</name>
    <dbReference type="NCBI Taxonomy" id="90262"/>
    <lineage>
        <taxon>Eukaryota</taxon>
        <taxon>Fungi</taxon>
        <taxon>Fungi incertae sedis</taxon>
        <taxon>Mucoromycota</taxon>
        <taxon>Mucoromycotina</taxon>
        <taxon>Mucoromycetes</taxon>
        <taxon>Mucorales</taxon>
        <taxon>Cunninghamellaceae</taxon>
        <taxon>Absidia</taxon>
    </lineage>
</organism>
<dbReference type="EMBL" id="MCGE01000007">
    <property type="protein sequence ID" value="ORZ19490.1"/>
    <property type="molecule type" value="Genomic_DNA"/>
</dbReference>
<dbReference type="GO" id="GO:0001671">
    <property type="term" value="F:ATPase activator activity"/>
    <property type="evidence" value="ECO:0007669"/>
    <property type="project" value="InterPro"/>
</dbReference>
<dbReference type="InterPro" id="IPR036338">
    <property type="entry name" value="Aha1"/>
</dbReference>
<feature type="domain" description="Activator of Hsp90 ATPase AHSA1-like N-terminal" evidence="3">
    <location>
        <begin position="14"/>
        <end position="147"/>
    </location>
</feature>
<dbReference type="Gene3D" id="3.15.10.20">
    <property type="entry name" value="Activator of Hsp90 ATPase Aha1, N-terminal domain"/>
    <property type="match status" value="1"/>
</dbReference>
<dbReference type="Proteomes" id="UP000193560">
    <property type="component" value="Unassembled WGS sequence"/>
</dbReference>
<dbReference type="PANTHER" id="PTHR13009:SF22">
    <property type="entry name" value="LD43819P"/>
    <property type="match status" value="1"/>
</dbReference>
<sequence>MSNWKNVNNWHWVNKNCLPWSQKYFTEQLEGLKAENNGTQVEITKMVETDGDVELCQRKGKLITIFDVRIQLAWKGTASDGTEASGKILIPEVAHDTDEDEYVFDISVENETSAKQPVRDLIKKSLVPVLRKKLMAFSSDMIKNHSSDVYIENGQNVIQPGVTKERSNVTHINKSTTSNNSSEAASVTTTTPANKKVNTVAMNDDVEFQTSAHELYETLLDPQRVSAWSRGPAKISREIGSSFELFNGNVSGKILELVPDKKIVQTWRLGAWPAGLYSTVTFDFDQGSDGVKLHIKQTGLPLGEEELTRNNWNGYYWRAIKQTFGFGAVF</sequence>
<dbReference type="PANTHER" id="PTHR13009">
    <property type="entry name" value="HEAT SHOCK PROTEIN 90 HSP90 CO-CHAPERONE AHA-1"/>
    <property type="match status" value="1"/>
</dbReference>
<dbReference type="GO" id="GO:0005829">
    <property type="term" value="C:cytosol"/>
    <property type="evidence" value="ECO:0007669"/>
    <property type="project" value="TreeGrafter"/>
</dbReference>
<evidence type="ECO:0000313" key="5">
    <source>
        <dbReference type="Proteomes" id="UP000193560"/>
    </source>
</evidence>
<evidence type="ECO:0000256" key="2">
    <source>
        <dbReference type="SAM" id="MobiDB-lite"/>
    </source>
</evidence>
<keyword evidence="5" id="KW-1185">Reference proteome</keyword>
<dbReference type="OrthoDB" id="567237at2759"/>
<dbReference type="SUPFAM" id="SSF55961">
    <property type="entry name" value="Bet v1-like"/>
    <property type="match status" value="1"/>
</dbReference>
<dbReference type="InterPro" id="IPR013538">
    <property type="entry name" value="ASHA1/2-like_C"/>
</dbReference>
<comment type="caution">
    <text evidence="4">The sequence shown here is derived from an EMBL/GenBank/DDBJ whole genome shotgun (WGS) entry which is preliminary data.</text>
</comment>
<name>A0A1X2INA7_9FUNG</name>
<feature type="compositionally biased region" description="Low complexity" evidence="2">
    <location>
        <begin position="175"/>
        <end position="191"/>
    </location>
</feature>